<dbReference type="OrthoDB" id="2533647at2759"/>
<feature type="domain" description="SnoaL-like" evidence="1">
    <location>
        <begin position="27"/>
        <end position="146"/>
    </location>
</feature>
<proteinExistence type="predicted"/>
<dbReference type="EMBL" id="LXJU01000043">
    <property type="protein sequence ID" value="OGE47477.1"/>
    <property type="molecule type" value="Genomic_DNA"/>
</dbReference>
<dbReference type="InterPro" id="IPR037401">
    <property type="entry name" value="SnoaL-like"/>
</dbReference>
<evidence type="ECO:0000313" key="3">
    <source>
        <dbReference type="Proteomes" id="UP000177622"/>
    </source>
</evidence>
<name>A0A1F5L350_PENAI</name>
<dbReference type="AlphaFoldDB" id="A0A1F5L350"/>
<dbReference type="InterPro" id="IPR032710">
    <property type="entry name" value="NTF2-like_dom_sf"/>
</dbReference>
<dbReference type="Gene3D" id="3.10.450.50">
    <property type="match status" value="1"/>
</dbReference>
<accession>A0A1F5L350</accession>
<protein>
    <recommendedName>
        <fullName evidence="1">SnoaL-like domain-containing protein</fullName>
    </recommendedName>
</protein>
<keyword evidence="3" id="KW-1185">Reference proteome</keyword>
<gene>
    <name evidence="2" type="ORF">PENARI_c043G02408</name>
</gene>
<dbReference type="RefSeq" id="XP_022482936.1">
    <property type="nucleotide sequence ID" value="XM_022637193.1"/>
</dbReference>
<dbReference type="Proteomes" id="UP000177622">
    <property type="component" value="Unassembled WGS sequence"/>
</dbReference>
<evidence type="ECO:0000259" key="1">
    <source>
        <dbReference type="Pfam" id="PF13577"/>
    </source>
</evidence>
<organism evidence="2 3">
    <name type="scientific">Penicillium arizonense</name>
    <dbReference type="NCBI Taxonomy" id="1835702"/>
    <lineage>
        <taxon>Eukaryota</taxon>
        <taxon>Fungi</taxon>
        <taxon>Dikarya</taxon>
        <taxon>Ascomycota</taxon>
        <taxon>Pezizomycotina</taxon>
        <taxon>Eurotiomycetes</taxon>
        <taxon>Eurotiomycetidae</taxon>
        <taxon>Eurotiales</taxon>
        <taxon>Aspergillaceae</taxon>
        <taxon>Penicillium</taxon>
    </lineage>
</organism>
<reference evidence="2 3" key="1">
    <citation type="journal article" date="2016" name="Sci. Rep.">
        <title>Penicillium arizonense, a new, genome sequenced fungal species, reveals a high chemical diversity in secreted metabolites.</title>
        <authorList>
            <person name="Grijseels S."/>
            <person name="Nielsen J.C."/>
            <person name="Randelovic M."/>
            <person name="Nielsen J."/>
            <person name="Nielsen K.F."/>
            <person name="Workman M."/>
            <person name="Frisvad J.C."/>
        </authorList>
    </citation>
    <scope>NUCLEOTIDE SEQUENCE [LARGE SCALE GENOMIC DNA]</scope>
    <source>
        <strain evidence="2 3">CBS 141311</strain>
    </source>
</reference>
<evidence type="ECO:0000313" key="2">
    <source>
        <dbReference type="EMBL" id="OGE47477.1"/>
    </source>
</evidence>
<dbReference type="Pfam" id="PF13577">
    <property type="entry name" value="SnoaL_4"/>
    <property type="match status" value="1"/>
</dbReference>
<dbReference type="SUPFAM" id="SSF54427">
    <property type="entry name" value="NTF2-like"/>
    <property type="match status" value="1"/>
</dbReference>
<dbReference type="GeneID" id="34581927"/>
<comment type="caution">
    <text evidence="2">The sequence shown here is derived from an EMBL/GenBank/DDBJ whole genome shotgun (WGS) entry which is preliminary data.</text>
</comment>
<sequence length="234" mass="26892">MPDLHSLPEGWWPEHAIRNNGPDALVLERMKLRELAEGWPCYRDACEWENFASIFHPGAHIYTTWSGKVLFTEFFAVSKAGMDRGAFIMHRCHGTTTDITLDAQRAVTKMKATITQRFALEDGVEVDVECDCRFCFFFEKVDGRWGARFVRHWYEKDKLLPVNPARVPKIDEGGLAAYPEGYKFLAYCQERTMGVEVLMDMPGHNRHKGTSAGEKHDLLYMQAKAWLEGEDIEI</sequence>